<dbReference type="Proteomes" id="UP000029389">
    <property type="component" value="Unassembled WGS sequence"/>
</dbReference>
<dbReference type="EMBL" id="JMQC01000007">
    <property type="protein sequence ID" value="KFN04709.1"/>
    <property type="molecule type" value="Genomic_DNA"/>
</dbReference>
<evidence type="ECO:0000313" key="2">
    <source>
        <dbReference type="Proteomes" id="UP000029389"/>
    </source>
</evidence>
<evidence type="ECO:0000313" key="1">
    <source>
        <dbReference type="EMBL" id="KFN04709.1"/>
    </source>
</evidence>
<sequence length="135" mass="15279">MKINENLKIVGGIATGKTATLKELAIKLDNVMVLDFIGEYEDLKASFEGDKLDVINLCNPDCPKVKLSKEIIDLAKQYDFVIIDETSYLFAEEVNGFLSFLQQMKEANTKIIASFQTLPPIEIDIKFPQFIMLNR</sequence>
<dbReference type="PATRIC" id="fig|1405.8.peg.65"/>
<organism evidence="1 2">
    <name type="scientific">Bacillus clarus</name>
    <dbReference type="NCBI Taxonomy" id="2338372"/>
    <lineage>
        <taxon>Bacteria</taxon>
        <taxon>Bacillati</taxon>
        <taxon>Bacillota</taxon>
        <taxon>Bacilli</taxon>
        <taxon>Bacillales</taxon>
        <taxon>Bacillaceae</taxon>
        <taxon>Bacillus</taxon>
        <taxon>Bacillus cereus group</taxon>
    </lineage>
</organism>
<dbReference type="SUPFAM" id="SSF52540">
    <property type="entry name" value="P-loop containing nucleoside triphosphate hydrolases"/>
    <property type="match status" value="1"/>
</dbReference>
<name>A0A090Z0E3_9BACI</name>
<dbReference type="Gene3D" id="3.40.50.300">
    <property type="entry name" value="P-loop containing nucleotide triphosphate hydrolases"/>
    <property type="match status" value="1"/>
</dbReference>
<comment type="caution">
    <text evidence="1">The sequence shown here is derived from an EMBL/GenBank/DDBJ whole genome shotgun (WGS) entry which is preliminary data.</text>
</comment>
<gene>
    <name evidence="1" type="ORF">DJ93_5894</name>
</gene>
<dbReference type="InterPro" id="IPR027417">
    <property type="entry name" value="P-loop_NTPase"/>
</dbReference>
<proteinExistence type="predicted"/>
<dbReference type="AlphaFoldDB" id="A0A090Z0E3"/>
<accession>A0A090Z0E3</accession>
<protein>
    <submittedName>
        <fullName evidence="1">Putative dNA polymerase III subunit gamma and TAU</fullName>
    </submittedName>
</protein>
<reference evidence="1 2" key="1">
    <citation type="submission" date="2014-04" db="EMBL/GenBank/DDBJ databases">
        <authorList>
            <person name="Bishop-Lilly K.A."/>
            <person name="Broomall S.M."/>
            <person name="Chain P.S."/>
            <person name="Chertkov O."/>
            <person name="Coyne S.R."/>
            <person name="Daligault H.E."/>
            <person name="Davenport K.W."/>
            <person name="Erkkila T."/>
            <person name="Frey K.G."/>
            <person name="Gibbons H.S."/>
            <person name="Gu W."/>
            <person name="Jaissle J."/>
            <person name="Johnson S.L."/>
            <person name="Koroleva G.I."/>
            <person name="Ladner J.T."/>
            <person name="Lo C.-C."/>
            <person name="Minogue T.D."/>
            <person name="Munk C."/>
            <person name="Palacios G.F."/>
            <person name="Redden C.L."/>
            <person name="Rosenzweig C.N."/>
            <person name="Scholz M.B."/>
            <person name="Teshima H."/>
            <person name="Xu Y."/>
        </authorList>
    </citation>
    <scope>NUCLEOTIDE SEQUENCE [LARGE SCALE GENOMIC DNA]</scope>
    <source>
        <strain evidence="1 2">BHP</strain>
    </source>
</reference>